<evidence type="ECO:0000313" key="19">
    <source>
        <dbReference type="EMBL" id="MBC8178424.1"/>
    </source>
</evidence>
<keyword evidence="12" id="KW-0413">Isomerase</keyword>
<dbReference type="SUPFAM" id="SSF52096">
    <property type="entry name" value="ClpP/crotonase"/>
    <property type="match status" value="1"/>
</dbReference>
<gene>
    <name evidence="19" type="ORF">H8E19_13545</name>
</gene>
<comment type="subunit">
    <text evidence="5">Monomer.</text>
</comment>
<dbReference type="InterPro" id="IPR006176">
    <property type="entry name" value="3-OHacyl-CoA_DH_NAD-bd"/>
</dbReference>
<keyword evidence="8" id="KW-0560">Oxidoreductase</keyword>
<sequence>MRTEYKTIKVELRDGVAILVIDSPPVNQMSPQMAQDFGEAITEAFGNDGVKAIVLTGTGKNFIAGADITQLQAVKSRDEIYERALMGARFLNGIEVGPKPVIAAINGNCLGGGLETAMACHYRVAAKGVNLGQPEVQIGLIPGAGGTQRLPRLIGLPNALEMIVAGKPIKAEKAYSRGLVDEIVDQEELLDTALKAAGRFISGELNLKIRMTRNRNDRLPSASEKKAFLDVSKMMTAQKAKGYIAPFKAIEAFEKGLSYNIEADIETEVGLFADCAVTDVAKNLIGIFLNTRAAGKLPRIKGIEPAKIKKVAMLGGGVMGSGIVNLLFKGGFDAVLWDINDEAIDKGVAALRKTFAYPIKKRRMKPADLDSMIENQLTTTTNFEDLKDVDLIIEAVLEDMDIKQDIWKKLEKICRPDVIFGTNTSALPITDMATILTDPGRMIGLHFFNPADRMPLLEIICAEKTSDQTLSTSVAFGRAIKKIPIVVNDGPGFYVSRQLGGLFGGAVFLSADGVDGAVIEEAMIDFGMPMGPATLADLTGIDINYHVGKTFERRLGERYKIHPLTEVVYKIGCYGRKTGAGYFDYSGDKPVPNQKVIDAVKGYLKELGVTPKKMTWQEVVDAMLALGINEAALMMEQGICDRPRDMDLAMIYGTGFPPYRGGILRYADKWGLKNVYDELLRLEKQYGIRFKPADMIKEMAESGKTFYQD</sequence>
<dbReference type="FunFam" id="3.40.50.720:FF:000009">
    <property type="entry name" value="Fatty oxidation complex, alpha subunit"/>
    <property type="match status" value="1"/>
</dbReference>
<dbReference type="GO" id="GO:0006635">
    <property type="term" value="P:fatty acid beta-oxidation"/>
    <property type="evidence" value="ECO:0007669"/>
    <property type="project" value="UniProtKB-UniPathway"/>
</dbReference>
<keyword evidence="6" id="KW-0276">Fatty acid metabolism</keyword>
<dbReference type="InterPro" id="IPR008927">
    <property type="entry name" value="6-PGluconate_DH-like_C_sf"/>
</dbReference>
<dbReference type="AlphaFoldDB" id="A0A8J6N2T7"/>
<proteinExistence type="inferred from homology"/>
<keyword evidence="9" id="KW-0520">NAD</keyword>
<evidence type="ECO:0000259" key="18">
    <source>
        <dbReference type="Pfam" id="PF02737"/>
    </source>
</evidence>
<comment type="caution">
    <text evidence="19">The sequence shown here is derived from an EMBL/GenBank/DDBJ whole genome shotgun (WGS) entry which is preliminary data.</text>
</comment>
<keyword evidence="10" id="KW-0443">Lipid metabolism</keyword>
<keyword evidence="14" id="KW-0511">Multifunctional enzyme</keyword>
<evidence type="ECO:0000256" key="13">
    <source>
        <dbReference type="ARBA" id="ARBA00023239"/>
    </source>
</evidence>
<accession>A0A8J6N2T7</accession>
<dbReference type="CDD" id="cd06558">
    <property type="entry name" value="crotonase-like"/>
    <property type="match status" value="1"/>
</dbReference>
<evidence type="ECO:0000256" key="16">
    <source>
        <dbReference type="RuleBase" id="RU003707"/>
    </source>
</evidence>
<dbReference type="InterPro" id="IPR006108">
    <property type="entry name" value="3HC_DH_C"/>
</dbReference>
<evidence type="ECO:0000313" key="20">
    <source>
        <dbReference type="Proteomes" id="UP000650524"/>
    </source>
</evidence>
<dbReference type="PANTHER" id="PTHR23309:SF49">
    <property type="entry name" value="PEROXISOMAL BIFUNCTIONAL ENZYME"/>
    <property type="match status" value="1"/>
</dbReference>
<comment type="similarity">
    <text evidence="16">Belongs to the enoyl-CoA hydratase/isomerase family.</text>
</comment>
<comment type="pathway">
    <text evidence="2">Lipid metabolism; fatty acid beta-oxidation.</text>
</comment>
<protein>
    <submittedName>
        <fullName evidence="19">Enoyl-CoA hydratase/isomerase family protein</fullName>
    </submittedName>
</protein>
<evidence type="ECO:0000256" key="10">
    <source>
        <dbReference type="ARBA" id="ARBA00023098"/>
    </source>
</evidence>
<comment type="catalytic activity">
    <reaction evidence="15">
        <text>a (3S)-3-hydroxyacyl-CoA + NAD(+) = a 3-oxoacyl-CoA + NADH + H(+)</text>
        <dbReference type="Rhea" id="RHEA:22432"/>
        <dbReference type="ChEBI" id="CHEBI:15378"/>
        <dbReference type="ChEBI" id="CHEBI:57318"/>
        <dbReference type="ChEBI" id="CHEBI:57540"/>
        <dbReference type="ChEBI" id="CHEBI:57945"/>
        <dbReference type="ChEBI" id="CHEBI:90726"/>
        <dbReference type="EC" id="1.1.1.35"/>
    </reaction>
</comment>
<evidence type="ECO:0000256" key="4">
    <source>
        <dbReference type="ARBA" id="ARBA00008750"/>
    </source>
</evidence>
<evidence type="ECO:0000256" key="6">
    <source>
        <dbReference type="ARBA" id="ARBA00022832"/>
    </source>
</evidence>
<evidence type="ECO:0000256" key="8">
    <source>
        <dbReference type="ARBA" id="ARBA00023002"/>
    </source>
</evidence>
<dbReference type="SUPFAM" id="SSF51735">
    <property type="entry name" value="NAD(P)-binding Rossmann-fold domains"/>
    <property type="match status" value="1"/>
</dbReference>
<dbReference type="InterPro" id="IPR001753">
    <property type="entry name" value="Enoyl-CoA_hydra/iso"/>
</dbReference>
<dbReference type="SUPFAM" id="SSF48179">
    <property type="entry name" value="6-phosphogluconate dehydrogenase C-terminal domain-like"/>
    <property type="match status" value="2"/>
</dbReference>
<evidence type="ECO:0000256" key="5">
    <source>
        <dbReference type="ARBA" id="ARBA00011245"/>
    </source>
</evidence>
<name>A0A8J6N2T7_9DELT</name>
<dbReference type="PROSITE" id="PS00166">
    <property type="entry name" value="ENOYL_COA_HYDRATASE"/>
    <property type="match status" value="1"/>
</dbReference>
<feature type="domain" description="3-hydroxyacyl-CoA dehydrogenase NAD binding" evidence="18">
    <location>
        <begin position="310"/>
        <end position="489"/>
    </location>
</feature>
<dbReference type="InterPro" id="IPR018376">
    <property type="entry name" value="Enoyl-CoA_hyd/isom_CS"/>
</dbReference>
<comment type="similarity">
    <text evidence="3">In the central section; belongs to the 3-hydroxyacyl-CoA dehydrogenase family.</text>
</comment>
<evidence type="ECO:0000256" key="11">
    <source>
        <dbReference type="ARBA" id="ARBA00023140"/>
    </source>
</evidence>
<feature type="domain" description="3-hydroxyacyl-CoA dehydrogenase C-terminal" evidence="17">
    <location>
        <begin position="619"/>
        <end position="704"/>
    </location>
</feature>
<evidence type="ECO:0000256" key="12">
    <source>
        <dbReference type="ARBA" id="ARBA00023235"/>
    </source>
</evidence>
<dbReference type="FunFam" id="3.90.226.10:FF:000011">
    <property type="entry name" value="Fatty acid oxidation complex subunit alpha"/>
    <property type="match status" value="1"/>
</dbReference>
<dbReference type="InterPro" id="IPR029045">
    <property type="entry name" value="ClpP/crotonase-like_dom_sf"/>
</dbReference>
<evidence type="ECO:0000256" key="9">
    <source>
        <dbReference type="ARBA" id="ARBA00023027"/>
    </source>
</evidence>
<feature type="domain" description="3-hydroxyacyl-CoA dehydrogenase C-terminal" evidence="17">
    <location>
        <begin position="492"/>
        <end position="585"/>
    </location>
</feature>
<dbReference type="Pfam" id="PF00725">
    <property type="entry name" value="3HCDH"/>
    <property type="match status" value="2"/>
</dbReference>
<reference evidence="19 20" key="1">
    <citation type="submission" date="2020-08" db="EMBL/GenBank/DDBJ databases">
        <title>Bridging the membrane lipid divide: bacteria of the FCB group superphylum have the potential to synthesize archaeal ether lipids.</title>
        <authorList>
            <person name="Villanueva L."/>
            <person name="Von Meijenfeldt F.A.B."/>
            <person name="Westbye A.B."/>
            <person name="Yadav S."/>
            <person name="Hopmans E.C."/>
            <person name="Dutilh B.E."/>
            <person name="Sinninghe Damste J.S."/>
        </authorList>
    </citation>
    <scope>NUCLEOTIDE SEQUENCE [LARGE SCALE GENOMIC DNA]</scope>
    <source>
        <strain evidence="19">NIOZ-UU27</strain>
    </source>
</reference>
<evidence type="ECO:0000259" key="17">
    <source>
        <dbReference type="Pfam" id="PF00725"/>
    </source>
</evidence>
<dbReference type="InterPro" id="IPR036291">
    <property type="entry name" value="NAD(P)-bd_dom_sf"/>
</dbReference>
<evidence type="ECO:0000256" key="2">
    <source>
        <dbReference type="ARBA" id="ARBA00005005"/>
    </source>
</evidence>
<keyword evidence="7" id="KW-0442">Lipid degradation</keyword>
<dbReference type="Proteomes" id="UP000650524">
    <property type="component" value="Unassembled WGS sequence"/>
</dbReference>
<dbReference type="GO" id="GO:0016853">
    <property type="term" value="F:isomerase activity"/>
    <property type="evidence" value="ECO:0007669"/>
    <property type="project" value="UniProtKB-KW"/>
</dbReference>
<dbReference type="Gene3D" id="1.10.1040.50">
    <property type="match status" value="1"/>
</dbReference>
<dbReference type="GO" id="GO:0003857">
    <property type="term" value="F:(3S)-3-hydroxyacyl-CoA dehydrogenase (NAD+) activity"/>
    <property type="evidence" value="ECO:0007669"/>
    <property type="project" value="UniProtKB-EC"/>
</dbReference>
<organism evidence="19 20">
    <name type="scientific">Candidatus Desulfacyla euxinica</name>
    <dbReference type="NCBI Taxonomy" id="2841693"/>
    <lineage>
        <taxon>Bacteria</taxon>
        <taxon>Deltaproteobacteria</taxon>
        <taxon>Candidatus Desulfacyla</taxon>
    </lineage>
</organism>
<evidence type="ECO:0000256" key="14">
    <source>
        <dbReference type="ARBA" id="ARBA00023268"/>
    </source>
</evidence>
<dbReference type="GO" id="GO:0070403">
    <property type="term" value="F:NAD+ binding"/>
    <property type="evidence" value="ECO:0007669"/>
    <property type="project" value="InterPro"/>
</dbReference>
<dbReference type="EMBL" id="JACNJD010000279">
    <property type="protein sequence ID" value="MBC8178424.1"/>
    <property type="molecule type" value="Genomic_DNA"/>
</dbReference>
<comment type="subcellular location">
    <subcellularLocation>
        <location evidence="1">Peroxisome</location>
    </subcellularLocation>
</comment>
<dbReference type="GO" id="GO:0004300">
    <property type="term" value="F:enoyl-CoA hydratase activity"/>
    <property type="evidence" value="ECO:0007669"/>
    <property type="project" value="UniProtKB-ARBA"/>
</dbReference>
<dbReference type="PANTHER" id="PTHR23309">
    <property type="entry name" value="3-HYDROXYACYL-COA DEHYROGENASE"/>
    <property type="match status" value="1"/>
</dbReference>
<keyword evidence="13" id="KW-0456">Lyase</keyword>
<evidence type="ECO:0000256" key="1">
    <source>
        <dbReference type="ARBA" id="ARBA00004275"/>
    </source>
</evidence>
<evidence type="ECO:0000256" key="15">
    <source>
        <dbReference type="ARBA" id="ARBA00049556"/>
    </source>
</evidence>
<dbReference type="Pfam" id="PF02737">
    <property type="entry name" value="3HCDH_N"/>
    <property type="match status" value="1"/>
</dbReference>
<keyword evidence="11" id="KW-0576">Peroxisome</keyword>
<dbReference type="Pfam" id="PF00378">
    <property type="entry name" value="ECH_1"/>
    <property type="match status" value="1"/>
</dbReference>
<evidence type="ECO:0000256" key="3">
    <source>
        <dbReference type="ARBA" id="ARBA00007005"/>
    </source>
</evidence>
<comment type="similarity">
    <text evidence="4">In the N-terminal section; belongs to the enoyl-CoA hydratase/isomerase family.</text>
</comment>
<evidence type="ECO:0000256" key="7">
    <source>
        <dbReference type="ARBA" id="ARBA00022963"/>
    </source>
</evidence>
<dbReference type="UniPathway" id="UPA00659"/>
<dbReference type="Gene3D" id="3.90.226.10">
    <property type="entry name" value="2-enoyl-CoA Hydratase, Chain A, domain 1"/>
    <property type="match status" value="1"/>
</dbReference>
<dbReference type="Gene3D" id="3.40.50.720">
    <property type="entry name" value="NAD(P)-binding Rossmann-like Domain"/>
    <property type="match status" value="1"/>
</dbReference>